<gene>
    <name evidence="1" type="ORF">K452DRAFT_308660</name>
</gene>
<organism evidence="1 2">
    <name type="scientific">Aplosporella prunicola CBS 121167</name>
    <dbReference type="NCBI Taxonomy" id="1176127"/>
    <lineage>
        <taxon>Eukaryota</taxon>
        <taxon>Fungi</taxon>
        <taxon>Dikarya</taxon>
        <taxon>Ascomycota</taxon>
        <taxon>Pezizomycotina</taxon>
        <taxon>Dothideomycetes</taxon>
        <taxon>Dothideomycetes incertae sedis</taxon>
        <taxon>Botryosphaeriales</taxon>
        <taxon>Aplosporellaceae</taxon>
        <taxon>Aplosporella</taxon>
    </lineage>
</organism>
<proteinExistence type="predicted"/>
<dbReference type="AlphaFoldDB" id="A0A6A6BD88"/>
<dbReference type="Proteomes" id="UP000799438">
    <property type="component" value="Unassembled WGS sequence"/>
</dbReference>
<dbReference type="EMBL" id="ML995486">
    <property type="protein sequence ID" value="KAF2141558.1"/>
    <property type="molecule type" value="Genomic_DNA"/>
</dbReference>
<dbReference type="GeneID" id="54300675"/>
<evidence type="ECO:0000313" key="2">
    <source>
        <dbReference type="Proteomes" id="UP000799438"/>
    </source>
</evidence>
<dbReference type="RefSeq" id="XP_033397271.1">
    <property type="nucleotide sequence ID" value="XM_033543178.1"/>
</dbReference>
<reference evidence="1" key="1">
    <citation type="journal article" date="2020" name="Stud. Mycol.">
        <title>101 Dothideomycetes genomes: a test case for predicting lifestyles and emergence of pathogens.</title>
        <authorList>
            <person name="Haridas S."/>
            <person name="Albert R."/>
            <person name="Binder M."/>
            <person name="Bloem J."/>
            <person name="Labutti K."/>
            <person name="Salamov A."/>
            <person name="Andreopoulos B."/>
            <person name="Baker S."/>
            <person name="Barry K."/>
            <person name="Bills G."/>
            <person name="Bluhm B."/>
            <person name="Cannon C."/>
            <person name="Castanera R."/>
            <person name="Culley D."/>
            <person name="Daum C."/>
            <person name="Ezra D."/>
            <person name="Gonzalez J."/>
            <person name="Henrissat B."/>
            <person name="Kuo A."/>
            <person name="Liang C."/>
            <person name="Lipzen A."/>
            <person name="Lutzoni F."/>
            <person name="Magnuson J."/>
            <person name="Mondo S."/>
            <person name="Nolan M."/>
            <person name="Ohm R."/>
            <person name="Pangilinan J."/>
            <person name="Park H.-J."/>
            <person name="Ramirez L."/>
            <person name="Alfaro M."/>
            <person name="Sun H."/>
            <person name="Tritt A."/>
            <person name="Yoshinaga Y."/>
            <person name="Zwiers L.-H."/>
            <person name="Turgeon B."/>
            <person name="Goodwin S."/>
            <person name="Spatafora J."/>
            <person name="Crous P."/>
            <person name="Grigoriev I."/>
        </authorList>
    </citation>
    <scope>NUCLEOTIDE SEQUENCE</scope>
    <source>
        <strain evidence="1">CBS 121167</strain>
    </source>
</reference>
<sequence>MPEELLCHLGSGLFEHTDTAGFKYYGAKRAMDVFLESWTEARGRRVAETKVFRLYTIVLRDFEKLPDEKNPEWMDFSFYLYPTPVRKQRMAEKYVQLADKAYLTDVATAWENHSLEKLFQDKGIEVTDFTANDIHFGRSPLDRLEVYRLMMEIHHLHSGLFYKCAGVHIHGDFERAMKNRFHVEADNFCFYKTNSWEKWQLSLLFKELFERKDFDPREMQAVSRSDSGEGFHKWMEDKIYTRRFSQQILS</sequence>
<name>A0A6A6BD88_9PEZI</name>
<accession>A0A6A6BD88</accession>
<keyword evidence="2" id="KW-1185">Reference proteome</keyword>
<protein>
    <submittedName>
        <fullName evidence="1">Uncharacterized protein</fullName>
    </submittedName>
</protein>
<evidence type="ECO:0000313" key="1">
    <source>
        <dbReference type="EMBL" id="KAF2141558.1"/>
    </source>
</evidence>
<dbReference type="OrthoDB" id="6612291at2759"/>